<evidence type="ECO:0000256" key="2">
    <source>
        <dbReference type="SAM" id="Coils"/>
    </source>
</evidence>
<protein>
    <recommendedName>
        <fullName evidence="5">RND efflux pump membrane fusion protein barrel-sandwich domain-containing protein</fullName>
    </recommendedName>
</protein>
<evidence type="ECO:0000313" key="4">
    <source>
        <dbReference type="Proteomes" id="UP000219329"/>
    </source>
</evidence>
<reference evidence="3 4" key="1">
    <citation type="submission" date="2017-08" db="EMBL/GenBank/DDBJ databases">
        <title>Fine stratification of microbial communities through a metagenomic profile of the photic zone.</title>
        <authorList>
            <person name="Haro-Moreno J.M."/>
            <person name="Lopez-Perez M."/>
            <person name="De La Torre J."/>
            <person name="Picazo A."/>
            <person name="Camacho A."/>
            <person name="Rodriguez-Valera F."/>
        </authorList>
    </citation>
    <scope>NUCLEOTIDE SEQUENCE [LARGE SCALE GENOMIC DNA]</scope>
    <source>
        <strain evidence="3">MED-G28</strain>
    </source>
</reference>
<accession>A0A2A5W8D8</accession>
<dbReference type="InterPro" id="IPR006143">
    <property type="entry name" value="RND_pump_MFP"/>
</dbReference>
<name>A0A2A5W8D8_9GAMM</name>
<dbReference type="EMBL" id="NTJZ01000013">
    <property type="protein sequence ID" value="PDH32785.1"/>
    <property type="molecule type" value="Genomic_DNA"/>
</dbReference>
<dbReference type="PANTHER" id="PTHR30469">
    <property type="entry name" value="MULTIDRUG RESISTANCE PROTEIN MDTA"/>
    <property type="match status" value="1"/>
</dbReference>
<proteinExistence type="inferred from homology"/>
<evidence type="ECO:0000256" key="1">
    <source>
        <dbReference type="ARBA" id="ARBA00009477"/>
    </source>
</evidence>
<sequence>MKRVLVPIIILGSCIAFSYALIRTPLSLDEVALEIIPVSVRVTEVEQRSVGLVVGSQGKVQAAQTANLSAAVAGPVAWISSAMEAGGYVTEGETLLRLDASDYETMLARSEASVQQANAESGHASREYDRMKELAEQRLASQSQLQDAQRLAEVSIARLADAEANHRQAQLDLQRTEIKAPFNAIIETREVELGQYVNRAQSIAVLYGANEVEVRVPLAIRQLGYLDIPLGLQGELLPEQAPNVTLTGMYGGAEYHWEGTLVRIEASIDPNSNTVQTIIRVPQPSATIGSASDEVVKAIPLPIGLYVHADITGKTVDNLISLPRSVIRNNNQVLVVDAENKMYFREVDIFRLEEENVLISGGILPGEKICISPIQAVVDGMAVQPVLELI</sequence>
<dbReference type="AlphaFoldDB" id="A0A2A5W8D8"/>
<dbReference type="Gene3D" id="2.40.30.170">
    <property type="match status" value="1"/>
</dbReference>
<dbReference type="Gene3D" id="2.40.50.100">
    <property type="match status" value="1"/>
</dbReference>
<dbReference type="GO" id="GO:1990281">
    <property type="term" value="C:efflux pump complex"/>
    <property type="evidence" value="ECO:0007669"/>
    <property type="project" value="TreeGrafter"/>
</dbReference>
<organism evidence="3 4">
    <name type="scientific">OM182 bacterium MED-G28</name>
    <dbReference type="NCBI Taxonomy" id="1986256"/>
    <lineage>
        <taxon>Bacteria</taxon>
        <taxon>Pseudomonadati</taxon>
        <taxon>Pseudomonadota</taxon>
        <taxon>Gammaproteobacteria</taxon>
        <taxon>OMG group</taxon>
        <taxon>OM182 clade</taxon>
    </lineage>
</organism>
<comment type="caution">
    <text evidence="3">The sequence shown here is derived from an EMBL/GenBank/DDBJ whole genome shotgun (WGS) entry which is preliminary data.</text>
</comment>
<gene>
    <name evidence="3" type="ORF">CNF02_11020</name>
</gene>
<dbReference type="Gene3D" id="2.40.420.20">
    <property type="match status" value="1"/>
</dbReference>
<dbReference type="Gene3D" id="1.10.287.470">
    <property type="entry name" value="Helix hairpin bin"/>
    <property type="match status" value="1"/>
</dbReference>
<dbReference type="NCBIfam" id="TIGR01730">
    <property type="entry name" value="RND_mfp"/>
    <property type="match status" value="1"/>
</dbReference>
<dbReference type="Proteomes" id="UP000219329">
    <property type="component" value="Unassembled WGS sequence"/>
</dbReference>
<dbReference type="PANTHER" id="PTHR30469:SF12">
    <property type="entry name" value="MULTIDRUG RESISTANCE PROTEIN MDTA"/>
    <property type="match status" value="1"/>
</dbReference>
<evidence type="ECO:0008006" key="5">
    <source>
        <dbReference type="Google" id="ProtNLM"/>
    </source>
</evidence>
<dbReference type="SUPFAM" id="SSF111369">
    <property type="entry name" value="HlyD-like secretion proteins"/>
    <property type="match status" value="1"/>
</dbReference>
<keyword evidence="2" id="KW-0175">Coiled coil</keyword>
<evidence type="ECO:0000313" key="3">
    <source>
        <dbReference type="EMBL" id="PDH32785.1"/>
    </source>
</evidence>
<dbReference type="GO" id="GO:0015562">
    <property type="term" value="F:efflux transmembrane transporter activity"/>
    <property type="evidence" value="ECO:0007669"/>
    <property type="project" value="TreeGrafter"/>
</dbReference>
<feature type="coiled-coil region" evidence="2">
    <location>
        <begin position="100"/>
        <end position="179"/>
    </location>
</feature>
<comment type="similarity">
    <text evidence="1">Belongs to the membrane fusion protein (MFP) (TC 8.A.1) family.</text>
</comment>